<sequence>MSLLHLPTELLTDIFGHLWDDHQALSACALACRRLQPVCQKALFFQITWDMAAHRAEPCFDPIPRLYEMPFTESPRLASYVVRLDIKIVCAPYYSPEPFVSLMAWAAALQNLTCLRDLRILGSPRAQISWKRLLDELQILIMKVIREQPLTRVCLTYITDMPTAPFLDSSIRQLSLSSVSWNDAQASETAPVKAPTLQSFNITLQVTKNSLSTIDHLVCDNPPFDLSELQSLRISVRFNILSEVHLIKIRRLLSQVAGTLKYLWIHCNLEADFPNFESQRYPMLRTVSRRFTIWFNSDGFIEPDPLPFLLKMIPNAGSYPTSLEFHLILQLVVFMHHPRCSLDGLGAWTQLAQALAPMSCRLTISIWSHYESHIPELVSLLEGQFSEMHAQRRLLVVNMGFCCS</sequence>
<dbReference type="SUPFAM" id="SSF81383">
    <property type="entry name" value="F-box domain"/>
    <property type="match status" value="1"/>
</dbReference>
<dbReference type="HOGENOM" id="CLU_681629_0_0_1"/>
<protein>
    <submittedName>
        <fullName evidence="2">Predicted protein</fullName>
    </submittedName>
</protein>
<dbReference type="OrthoDB" id="3082179at2759"/>
<feature type="domain" description="F-box" evidence="1">
    <location>
        <begin position="4"/>
        <end position="41"/>
    </location>
</feature>
<evidence type="ECO:0000313" key="3">
    <source>
        <dbReference type="Proteomes" id="UP000001194"/>
    </source>
</evidence>
<reference evidence="2 3" key="1">
    <citation type="journal article" date="2008" name="Nature">
        <title>The genome of Laccaria bicolor provides insights into mycorrhizal symbiosis.</title>
        <authorList>
            <person name="Martin F."/>
            <person name="Aerts A."/>
            <person name="Ahren D."/>
            <person name="Brun A."/>
            <person name="Danchin E.G.J."/>
            <person name="Duchaussoy F."/>
            <person name="Gibon J."/>
            <person name="Kohler A."/>
            <person name="Lindquist E."/>
            <person name="Pereda V."/>
            <person name="Salamov A."/>
            <person name="Shapiro H.J."/>
            <person name="Wuyts J."/>
            <person name="Blaudez D."/>
            <person name="Buee M."/>
            <person name="Brokstein P."/>
            <person name="Canbaeck B."/>
            <person name="Cohen D."/>
            <person name="Courty P.E."/>
            <person name="Coutinho P.M."/>
            <person name="Delaruelle C."/>
            <person name="Detter J.C."/>
            <person name="Deveau A."/>
            <person name="DiFazio S."/>
            <person name="Duplessis S."/>
            <person name="Fraissinet-Tachet L."/>
            <person name="Lucic E."/>
            <person name="Frey-Klett P."/>
            <person name="Fourrey C."/>
            <person name="Feussner I."/>
            <person name="Gay G."/>
            <person name="Grimwood J."/>
            <person name="Hoegger P.J."/>
            <person name="Jain P."/>
            <person name="Kilaru S."/>
            <person name="Labbe J."/>
            <person name="Lin Y.C."/>
            <person name="Legue V."/>
            <person name="Le Tacon F."/>
            <person name="Marmeisse R."/>
            <person name="Melayah D."/>
            <person name="Montanini B."/>
            <person name="Muratet M."/>
            <person name="Nehls U."/>
            <person name="Niculita-Hirzel H."/>
            <person name="Oudot-Le Secq M.P."/>
            <person name="Peter M."/>
            <person name="Quesneville H."/>
            <person name="Rajashekar B."/>
            <person name="Reich M."/>
            <person name="Rouhier N."/>
            <person name="Schmutz J."/>
            <person name="Yin T."/>
            <person name="Chalot M."/>
            <person name="Henrissat B."/>
            <person name="Kuees U."/>
            <person name="Lucas S."/>
            <person name="Van de Peer Y."/>
            <person name="Podila G.K."/>
            <person name="Polle A."/>
            <person name="Pukkila P.J."/>
            <person name="Richardson P.M."/>
            <person name="Rouze P."/>
            <person name="Sanders I.R."/>
            <person name="Stajich J.E."/>
            <person name="Tunlid A."/>
            <person name="Tuskan G."/>
            <person name="Grigoriev I.V."/>
        </authorList>
    </citation>
    <scope>NUCLEOTIDE SEQUENCE [LARGE SCALE GENOMIC DNA]</scope>
    <source>
        <strain evidence="3">S238N-H82 / ATCC MYA-4686</strain>
    </source>
</reference>
<dbReference type="AlphaFoldDB" id="B0DEP5"/>
<name>B0DEP5_LACBS</name>
<dbReference type="GeneID" id="6077975"/>
<dbReference type="InterPro" id="IPR036047">
    <property type="entry name" value="F-box-like_dom_sf"/>
</dbReference>
<accession>B0DEP5</accession>
<dbReference type="InParanoid" id="B0DEP5"/>
<evidence type="ECO:0000313" key="2">
    <source>
        <dbReference type="EMBL" id="EDR06975.1"/>
    </source>
</evidence>
<keyword evidence="3" id="KW-1185">Reference proteome</keyword>
<dbReference type="InterPro" id="IPR001810">
    <property type="entry name" value="F-box_dom"/>
</dbReference>
<evidence type="ECO:0000259" key="1">
    <source>
        <dbReference type="Pfam" id="PF12937"/>
    </source>
</evidence>
<dbReference type="KEGG" id="lbc:LACBIDRAFT_328378"/>
<gene>
    <name evidence="2" type="ORF">LACBIDRAFT_328378</name>
</gene>
<dbReference type="RefSeq" id="XP_001882348.1">
    <property type="nucleotide sequence ID" value="XM_001882313.1"/>
</dbReference>
<proteinExistence type="predicted"/>
<dbReference type="Proteomes" id="UP000001194">
    <property type="component" value="Unassembled WGS sequence"/>
</dbReference>
<dbReference type="Pfam" id="PF12937">
    <property type="entry name" value="F-box-like"/>
    <property type="match status" value="1"/>
</dbReference>
<dbReference type="EMBL" id="DS547106">
    <property type="protein sequence ID" value="EDR06975.1"/>
    <property type="molecule type" value="Genomic_DNA"/>
</dbReference>
<organism evidence="3">
    <name type="scientific">Laccaria bicolor (strain S238N-H82 / ATCC MYA-4686)</name>
    <name type="common">Bicoloured deceiver</name>
    <name type="synonym">Laccaria laccata var. bicolor</name>
    <dbReference type="NCBI Taxonomy" id="486041"/>
    <lineage>
        <taxon>Eukaryota</taxon>
        <taxon>Fungi</taxon>
        <taxon>Dikarya</taxon>
        <taxon>Basidiomycota</taxon>
        <taxon>Agaricomycotina</taxon>
        <taxon>Agaricomycetes</taxon>
        <taxon>Agaricomycetidae</taxon>
        <taxon>Agaricales</taxon>
        <taxon>Agaricineae</taxon>
        <taxon>Hydnangiaceae</taxon>
        <taxon>Laccaria</taxon>
    </lineage>
</organism>